<keyword evidence="2" id="KW-1185">Reference proteome</keyword>
<sequence length="112" mass="12972">MWTKDKRPFRRSVRCYAFFAVPLRKTPTCKHTRVSLSPVLGQSEACSEMLWEVSAEFPGTRLLKFFWFSEVTSPRHRLREGSGFSCQQCVSHKEAKDWITAFGQPTDVNNLI</sequence>
<organism evidence="1 2">
    <name type="scientific">Podarcis lilfordi</name>
    <name type="common">Lilford's wall lizard</name>
    <dbReference type="NCBI Taxonomy" id="74358"/>
    <lineage>
        <taxon>Eukaryota</taxon>
        <taxon>Metazoa</taxon>
        <taxon>Chordata</taxon>
        <taxon>Craniata</taxon>
        <taxon>Vertebrata</taxon>
        <taxon>Euteleostomi</taxon>
        <taxon>Lepidosauria</taxon>
        <taxon>Squamata</taxon>
        <taxon>Bifurcata</taxon>
        <taxon>Unidentata</taxon>
        <taxon>Episquamata</taxon>
        <taxon>Laterata</taxon>
        <taxon>Lacertibaenia</taxon>
        <taxon>Lacertidae</taxon>
        <taxon>Podarcis</taxon>
    </lineage>
</organism>
<name>A0AA35PSF8_9SAUR</name>
<dbReference type="EMBL" id="OX395141">
    <property type="protein sequence ID" value="CAI5795292.1"/>
    <property type="molecule type" value="Genomic_DNA"/>
</dbReference>
<dbReference type="AlphaFoldDB" id="A0AA35PSF8"/>
<protein>
    <submittedName>
        <fullName evidence="1">Uncharacterized protein</fullName>
    </submittedName>
</protein>
<dbReference type="Proteomes" id="UP001178461">
    <property type="component" value="Chromosome 15"/>
</dbReference>
<accession>A0AA35PSF8</accession>
<evidence type="ECO:0000313" key="1">
    <source>
        <dbReference type="EMBL" id="CAI5795292.1"/>
    </source>
</evidence>
<gene>
    <name evidence="1" type="ORF">PODLI_1B004573</name>
</gene>
<evidence type="ECO:0000313" key="2">
    <source>
        <dbReference type="Proteomes" id="UP001178461"/>
    </source>
</evidence>
<reference evidence="1" key="1">
    <citation type="submission" date="2022-12" db="EMBL/GenBank/DDBJ databases">
        <authorList>
            <person name="Alioto T."/>
            <person name="Alioto T."/>
            <person name="Gomez Garrido J."/>
        </authorList>
    </citation>
    <scope>NUCLEOTIDE SEQUENCE</scope>
</reference>
<proteinExistence type="predicted"/>